<gene>
    <name evidence="1" type="ORF">LTR37_003378</name>
</gene>
<dbReference type="Proteomes" id="UP001281147">
    <property type="component" value="Unassembled WGS sequence"/>
</dbReference>
<evidence type="ECO:0000313" key="1">
    <source>
        <dbReference type="EMBL" id="KAK3721088.1"/>
    </source>
</evidence>
<sequence length="200" mass="22623">MAKSAYLLATAQTAQTALDASRMAMIPQTNASPYTEHTTPGISQALMNPQTDSALFSIPRELRDMIYLEALPATVTISCRGWASTPAPLGLLLACRQTYAETVTLYYKNITLVFQTSNHFLERLSQIPAHRLALIPKVNLVMAHISVHYRFNMGEYMGRFHDSPHRMGWDAVWRRKVEDELAEKAVVLRDGLLQLEKRNY</sequence>
<name>A0ACC3NQ96_9PEZI</name>
<proteinExistence type="predicted"/>
<dbReference type="EMBL" id="JAUTXU010000019">
    <property type="protein sequence ID" value="KAK3721088.1"/>
    <property type="molecule type" value="Genomic_DNA"/>
</dbReference>
<reference evidence="1" key="1">
    <citation type="submission" date="2023-07" db="EMBL/GenBank/DDBJ databases">
        <title>Black Yeasts Isolated from many extreme environments.</title>
        <authorList>
            <person name="Coleine C."/>
            <person name="Stajich J.E."/>
            <person name="Selbmann L."/>
        </authorList>
    </citation>
    <scope>NUCLEOTIDE SEQUENCE</scope>
    <source>
        <strain evidence="1">CCFEE 5714</strain>
    </source>
</reference>
<comment type="caution">
    <text evidence="1">The sequence shown here is derived from an EMBL/GenBank/DDBJ whole genome shotgun (WGS) entry which is preliminary data.</text>
</comment>
<organism evidence="1 2">
    <name type="scientific">Vermiconidia calcicola</name>
    <dbReference type="NCBI Taxonomy" id="1690605"/>
    <lineage>
        <taxon>Eukaryota</taxon>
        <taxon>Fungi</taxon>
        <taxon>Dikarya</taxon>
        <taxon>Ascomycota</taxon>
        <taxon>Pezizomycotina</taxon>
        <taxon>Dothideomycetes</taxon>
        <taxon>Dothideomycetidae</taxon>
        <taxon>Mycosphaerellales</taxon>
        <taxon>Extremaceae</taxon>
        <taxon>Vermiconidia</taxon>
    </lineage>
</organism>
<protein>
    <submittedName>
        <fullName evidence="1">Uncharacterized protein</fullName>
    </submittedName>
</protein>
<evidence type="ECO:0000313" key="2">
    <source>
        <dbReference type="Proteomes" id="UP001281147"/>
    </source>
</evidence>
<keyword evidence="2" id="KW-1185">Reference proteome</keyword>
<accession>A0ACC3NQ96</accession>